<dbReference type="Pfam" id="PF20431">
    <property type="entry name" value="E_motif"/>
    <property type="match status" value="1"/>
</dbReference>
<dbReference type="PANTHER" id="PTHR47926">
    <property type="entry name" value="PENTATRICOPEPTIDE REPEAT-CONTAINING PROTEIN"/>
    <property type="match status" value="1"/>
</dbReference>
<accession>A0AB40C0R7</accession>
<proteinExistence type="predicted"/>
<feature type="repeat" description="PPR" evidence="2">
    <location>
        <begin position="89"/>
        <end position="124"/>
    </location>
</feature>
<evidence type="ECO:0000313" key="3">
    <source>
        <dbReference type="Proteomes" id="UP001515500"/>
    </source>
</evidence>
<dbReference type="RefSeq" id="XP_039132371.1">
    <property type="nucleotide sequence ID" value="XM_039276437.1"/>
</dbReference>
<dbReference type="Gene3D" id="1.25.40.10">
    <property type="entry name" value="Tetratricopeptide repeat domain"/>
    <property type="match status" value="5"/>
</dbReference>
<dbReference type="RefSeq" id="XP_039132369.1">
    <property type="nucleotide sequence ID" value="XM_039276435.1"/>
</dbReference>
<evidence type="ECO:0000313" key="7">
    <source>
        <dbReference type="RefSeq" id="XP_039132371.1"/>
    </source>
</evidence>
<evidence type="ECO:0000313" key="5">
    <source>
        <dbReference type="RefSeq" id="XP_039132369.1"/>
    </source>
</evidence>
<evidence type="ECO:0000256" key="1">
    <source>
        <dbReference type="ARBA" id="ARBA00022737"/>
    </source>
</evidence>
<keyword evidence="1" id="KW-0677">Repeat</keyword>
<dbReference type="InterPro" id="IPR002885">
    <property type="entry name" value="PPR_rpt"/>
</dbReference>
<dbReference type="AlphaFoldDB" id="A0AB40C0R7"/>
<dbReference type="FunFam" id="1.25.40.10:FF:000344">
    <property type="entry name" value="Pentatricopeptide repeat-containing protein"/>
    <property type="match status" value="1"/>
</dbReference>
<feature type="repeat" description="PPR" evidence="2">
    <location>
        <begin position="430"/>
        <end position="464"/>
    </location>
</feature>
<evidence type="ECO:0000256" key="2">
    <source>
        <dbReference type="PROSITE-ProRule" id="PRU00708"/>
    </source>
</evidence>
<protein>
    <submittedName>
        <fullName evidence="4 5">Pentatricopeptide repeat-containing protein At2g37310 isoform X1</fullName>
    </submittedName>
</protein>
<dbReference type="RefSeq" id="XP_039132370.1">
    <property type="nucleotide sequence ID" value="XM_039276436.1"/>
</dbReference>
<evidence type="ECO:0000313" key="10">
    <source>
        <dbReference type="RefSeq" id="XP_039132375.1"/>
    </source>
</evidence>
<dbReference type="SUPFAM" id="SSF48452">
    <property type="entry name" value="TPR-like"/>
    <property type="match status" value="1"/>
</dbReference>
<sequence length="660" mass="72458">MRVPVIGELREALARVSHGCVLDFRAFGQLIQHCANHGLNLQGQQLHARLVLHSVIPDNYLGSKLLTFYSRIRCLRDARKVFDDISQKNLFAWNAMLLGYALHGAYHLHALNLFSSLVGSSLCPDAISVSAVLKSLSSCLISSLPWLAVDAIHCFIVRRGFDADLFVSNGLITVYSKFDDLVSARKVFDEMPMRDIISWNSIISGYSQAGYHDECLRLYSEMKHGLDGLVPNGITVASVLHSCAQIKDLAFGMDVHQFAVEKDVEMDLVVWNSIVGFYAKCGSLDYARRLFEGMPMRDGVSYSAMITGYMNYGVVDQAMILFQRIPNPVLSVWNAVISGLSQNNRHPDVLAMLHEMQNSGFQPNSVTLSSVLPALSFYSTLLGAKQVHAYAIRNDFDNNIYVTTALIDAYAKAGSLSLANRVFDGNGAGSVIVWTAIISAHAAHGDADAALSLFSKMLDACVQPDAVTITAVLTACAHAGAVNEALEIFNHMLPEYGASPGLEHHACIVGVLSRAGQLQEAFKFISRMQLEPNAKVWGALLNGAAVFGDVDLGEFAFNQLFEIEPENTGNYIVMANLYSKSGRWKEAKVVREKMRDVGLTKIPGCSWIEMNDGLHVFVARDTSNSHSKELYVLMEGLVGLMRGEGYVIQDDFVLEGSIYC</sequence>
<name>A0AB40C0R7_DIOCR</name>
<evidence type="ECO:0000313" key="6">
    <source>
        <dbReference type="RefSeq" id="XP_039132370.1"/>
    </source>
</evidence>
<dbReference type="RefSeq" id="XP_039132373.1">
    <property type="nucleotide sequence ID" value="XM_039276439.1"/>
</dbReference>
<feature type="repeat" description="PPR" evidence="2">
    <location>
        <begin position="465"/>
        <end position="500"/>
    </location>
</feature>
<dbReference type="NCBIfam" id="TIGR00756">
    <property type="entry name" value="PPR"/>
    <property type="match status" value="4"/>
</dbReference>
<dbReference type="RefSeq" id="XP_039132376.1">
    <property type="nucleotide sequence ID" value="XM_039276442.1"/>
</dbReference>
<dbReference type="Proteomes" id="UP001515500">
    <property type="component" value="Chromosome 9"/>
</dbReference>
<organism evidence="3 11">
    <name type="scientific">Dioscorea cayennensis subsp. rotundata</name>
    <name type="common">White Guinea yam</name>
    <name type="synonym">Dioscorea rotundata</name>
    <dbReference type="NCBI Taxonomy" id="55577"/>
    <lineage>
        <taxon>Eukaryota</taxon>
        <taxon>Viridiplantae</taxon>
        <taxon>Streptophyta</taxon>
        <taxon>Embryophyta</taxon>
        <taxon>Tracheophyta</taxon>
        <taxon>Spermatophyta</taxon>
        <taxon>Magnoliopsida</taxon>
        <taxon>Liliopsida</taxon>
        <taxon>Dioscoreales</taxon>
        <taxon>Dioscoreaceae</taxon>
        <taxon>Dioscorea</taxon>
    </lineage>
</organism>
<dbReference type="RefSeq" id="XP_039132375.1">
    <property type="nucleotide sequence ID" value="XM_039276441.1"/>
</dbReference>
<dbReference type="InterPro" id="IPR011990">
    <property type="entry name" value="TPR-like_helical_dom_sf"/>
</dbReference>
<dbReference type="Pfam" id="PF13041">
    <property type="entry name" value="PPR_2"/>
    <property type="match status" value="3"/>
</dbReference>
<dbReference type="InterPro" id="IPR046848">
    <property type="entry name" value="E_motif"/>
</dbReference>
<dbReference type="GO" id="GO:0003723">
    <property type="term" value="F:RNA binding"/>
    <property type="evidence" value="ECO:0007669"/>
    <property type="project" value="InterPro"/>
</dbReference>
<dbReference type="GeneID" id="120269134"/>
<dbReference type="PROSITE" id="PS51375">
    <property type="entry name" value="PPR"/>
    <property type="match status" value="7"/>
</dbReference>
<gene>
    <name evidence="4 5 6 7 8 9 10 11" type="primary">LOC120269134</name>
</gene>
<feature type="repeat" description="PPR" evidence="2">
    <location>
        <begin position="267"/>
        <end position="301"/>
    </location>
</feature>
<keyword evidence="3" id="KW-1185">Reference proteome</keyword>
<dbReference type="InterPro" id="IPR046960">
    <property type="entry name" value="PPR_At4g14850-like_plant"/>
</dbReference>
<feature type="repeat" description="PPR" evidence="2">
    <location>
        <begin position="567"/>
        <end position="601"/>
    </location>
</feature>
<dbReference type="GO" id="GO:0009451">
    <property type="term" value="P:RNA modification"/>
    <property type="evidence" value="ECO:0007669"/>
    <property type="project" value="InterPro"/>
</dbReference>
<evidence type="ECO:0000313" key="11">
    <source>
        <dbReference type="RefSeq" id="XP_039132376.1"/>
    </source>
</evidence>
<feature type="repeat" description="PPR" evidence="2">
    <location>
        <begin position="195"/>
        <end position="225"/>
    </location>
</feature>
<evidence type="ECO:0000313" key="9">
    <source>
        <dbReference type="RefSeq" id="XP_039132373.1"/>
    </source>
</evidence>
<feature type="repeat" description="PPR" evidence="2">
    <location>
        <begin position="329"/>
        <end position="363"/>
    </location>
</feature>
<dbReference type="RefSeq" id="XP_039132372.1">
    <property type="nucleotide sequence ID" value="XM_039276438.1"/>
</dbReference>
<evidence type="ECO:0000313" key="4">
    <source>
        <dbReference type="RefSeq" id="XP_039132367.1"/>
    </source>
</evidence>
<dbReference type="PANTHER" id="PTHR47926:SF472">
    <property type="entry name" value="REPEAT (PPR) SUPERFAMILY PROTEIN, PUTATIVE-RELATED"/>
    <property type="match status" value="1"/>
</dbReference>
<dbReference type="FunFam" id="1.25.40.10:FF:000090">
    <property type="entry name" value="Pentatricopeptide repeat-containing protein, chloroplastic"/>
    <property type="match status" value="1"/>
</dbReference>
<dbReference type="RefSeq" id="XP_039132367.1">
    <property type="nucleotide sequence ID" value="XM_039276433.1"/>
</dbReference>
<evidence type="ECO:0000313" key="8">
    <source>
        <dbReference type="RefSeq" id="XP_039132372.1"/>
    </source>
</evidence>
<reference evidence="4 5" key="1">
    <citation type="submission" date="2025-04" db="UniProtKB">
        <authorList>
            <consortium name="RefSeq"/>
        </authorList>
    </citation>
    <scope>IDENTIFICATION</scope>
</reference>
<dbReference type="Pfam" id="PF01535">
    <property type="entry name" value="PPR"/>
    <property type="match status" value="4"/>
</dbReference>